<sequence>MTNDEVRLRLLEESYQRQLASNHDRRARVDIDKNLCLQLEASLVELTHENSSTKRSLDVRESQIAERRSSNEKKIEDLTLALVQAEDLLRVQRERQDSLADGIDNGWRSIEDELKSMDACHAYEVSRLKKSQRDLEERESLIREKSRLVGEREQDLHTQERHLQARERLIGEIGRISLEKKVEELQEREALLHNENL</sequence>
<dbReference type="EMBL" id="CYKH01001237">
    <property type="protein sequence ID" value="CUG86072.1"/>
    <property type="molecule type" value="Genomic_DNA"/>
</dbReference>
<dbReference type="Proteomes" id="UP000051952">
    <property type="component" value="Unassembled WGS sequence"/>
</dbReference>
<dbReference type="OrthoDB" id="247382at2759"/>
<dbReference type="OMA" id="DACHAYE"/>
<keyword evidence="2" id="KW-1185">Reference proteome</keyword>
<organism evidence="1 2">
    <name type="scientific">Bodo saltans</name>
    <name type="common">Flagellated protozoan</name>
    <dbReference type="NCBI Taxonomy" id="75058"/>
    <lineage>
        <taxon>Eukaryota</taxon>
        <taxon>Discoba</taxon>
        <taxon>Euglenozoa</taxon>
        <taxon>Kinetoplastea</taxon>
        <taxon>Metakinetoplastina</taxon>
        <taxon>Eubodonida</taxon>
        <taxon>Bodonidae</taxon>
        <taxon>Bodo</taxon>
    </lineage>
</organism>
<gene>
    <name evidence="1" type="ORF">BSAL_06450</name>
</gene>
<evidence type="ECO:0000313" key="1">
    <source>
        <dbReference type="EMBL" id="CUG86072.1"/>
    </source>
</evidence>
<proteinExistence type="predicted"/>
<accession>A0A0S4J7V5</accession>
<protein>
    <submittedName>
        <fullName evidence="1">Uncharacterized protein</fullName>
    </submittedName>
</protein>
<evidence type="ECO:0000313" key="2">
    <source>
        <dbReference type="Proteomes" id="UP000051952"/>
    </source>
</evidence>
<name>A0A0S4J7V5_BODSA</name>
<reference evidence="2" key="1">
    <citation type="submission" date="2015-09" db="EMBL/GenBank/DDBJ databases">
        <authorList>
            <consortium name="Pathogen Informatics"/>
        </authorList>
    </citation>
    <scope>NUCLEOTIDE SEQUENCE [LARGE SCALE GENOMIC DNA]</scope>
    <source>
        <strain evidence="2">Lake Konstanz</strain>
    </source>
</reference>
<dbReference type="VEuPathDB" id="TriTrypDB:BSAL_06450"/>
<dbReference type="AlphaFoldDB" id="A0A0S4J7V5"/>